<dbReference type="Gene3D" id="2.60.200.20">
    <property type="match status" value="1"/>
</dbReference>
<evidence type="ECO:0000256" key="1">
    <source>
        <dbReference type="SAM" id="MobiDB-lite"/>
    </source>
</evidence>
<dbReference type="Proteomes" id="UP000282002">
    <property type="component" value="Chromosome"/>
</dbReference>
<feature type="region of interest" description="Disordered" evidence="1">
    <location>
        <begin position="99"/>
        <end position="119"/>
    </location>
</feature>
<sequence>MKFLRSIFGRDAEEPAKPAAPVEVGPDPVMAALAELEVKRLREALAAAAPPPPAATPEPESDLPAARPSRVVKSKVPLPDGAKGPAVNIWDLDEGAAAPARTVSAAPEAPSAEPERRRPTRTRTRILGFELQPASVVPLFEDPEKPAITGVPAAPGMGHVMFPAGWLIVKGGPGKGAAFSLAQGVSQIGRGTDQTVALDFGDMAISRQNHAAIAYDAATHQFHVGHGGKSNLVRLNGKPLLSTEPLVDGDEIQIGETTLLLKVLCTPAFNWSAAEAGGDGHDMAIA</sequence>
<protein>
    <submittedName>
        <fullName evidence="3">FHA domain-containing protein</fullName>
    </submittedName>
</protein>
<dbReference type="RefSeq" id="WP_125325133.1">
    <property type="nucleotide sequence ID" value="NZ_CP034328.1"/>
</dbReference>
<evidence type="ECO:0000313" key="4">
    <source>
        <dbReference type="Proteomes" id="UP000282002"/>
    </source>
</evidence>
<organism evidence="3 4">
    <name type="scientific">Tabrizicola piscis</name>
    <dbReference type="NCBI Taxonomy" id="2494374"/>
    <lineage>
        <taxon>Bacteria</taxon>
        <taxon>Pseudomonadati</taxon>
        <taxon>Pseudomonadota</taxon>
        <taxon>Alphaproteobacteria</taxon>
        <taxon>Rhodobacterales</taxon>
        <taxon>Paracoccaceae</taxon>
        <taxon>Tabrizicola</taxon>
    </lineage>
</organism>
<feature type="region of interest" description="Disordered" evidence="1">
    <location>
        <begin position="1"/>
        <end position="24"/>
    </location>
</feature>
<accession>A0A3S8U5W0</accession>
<keyword evidence="4" id="KW-1185">Reference proteome</keyword>
<dbReference type="SUPFAM" id="SSF49879">
    <property type="entry name" value="SMAD/FHA domain"/>
    <property type="match status" value="1"/>
</dbReference>
<dbReference type="InterPro" id="IPR000253">
    <property type="entry name" value="FHA_dom"/>
</dbReference>
<dbReference type="PROSITE" id="PS50006">
    <property type="entry name" value="FHA_DOMAIN"/>
    <property type="match status" value="1"/>
</dbReference>
<dbReference type="InterPro" id="IPR008984">
    <property type="entry name" value="SMAD_FHA_dom_sf"/>
</dbReference>
<dbReference type="Pfam" id="PF00498">
    <property type="entry name" value="FHA"/>
    <property type="match status" value="1"/>
</dbReference>
<proteinExistence type="predicted"/>
<evidence type="ECO:0000313" key="3">
    <source>
        <dbReference type="EMBL" id="AZL58935.1"/>
    </source>
</evidence>
<dbReference type="EMBL" id="CP034328">
    <property type="protein sequence ID" value="AZL58935.1"/>
    <property type="molecule type" value="Genomic_DNA"/>
</dbReference>
<feature type="domain" description="FHA" evidence="2">
    <location>
        <begin position="186"/>
        <end position="240"/>
    </location>
</feature>
<dbReference type="CDD" id="cd00060">
    <property type="entry name" value="FHA"/>
    <property type="match status" value="1"/>
</dbReference>
<dbReference type="KEGG" id="taw:EI545_08830"/>
<gene>
    <name evidence="3" type="ORF">EI545_08830</name>
</gene>
<dbReference type="AlphaFoldDB" id="A0A3S8U5W0"/>
<name>A0A3S8U5W0_9RHOB</name>
<evidence type="ECO:0000259" key="2">
    <source>
        <dbReference type="PROSITE" id="PS50006"/>
    </source>
</evidence>
<dbReference type="OrthoDB" id="370565at2"/>
<feature type="compositionally biased region" description="Low complexity" evidence="1">
    <location>
        <begin position="99"/>
        <end position="112"/>
    </location>
</feature>
<reference evidence="3 4" key="1">
    <citation type="submission" date="2018-12" db="EMBL/GenBank/DDBJ databases">
        <title>Complete genome sequencing of Tabrizicola sp. K13M18.</title>
        <authorList>
            <person name="Bae J.-W."/>
        </authorList>
    </citation>
    <scope>NUCLEOTIDE SEQUENCE [LARGE SCALE GENOMIC DNA]</scope>
    <source>
        <strain evidence="3 4">K13M18</strain>
    </source>
</reference>
<feature type="region of interest" description="Disordered" evidence="1">
    <location>
        <begin position="44"/>
        <end position="79"/>
    </location>
</feature>